<dbReference type="EMBL" id="OV696699">
    <property type="protein sequence ID" value="CAH1244631.1"/>
    <property type="molecule type" value="Genomic_DNA"/>
</dbReference>
<dbReference type="GO" id="GO:0003723">
    <property type="term" value="F:RNA binding"/>
    <property type="evidence" value="ECO:0007669"/>
    <property type="project" value="UniProtKB-UniRule"/>
</dbReference>
<dbReference type="SUPFAM" id="SSF54928">
    <property type="entry name" value="RNA-binding domain, RBD"/>
    <property type="match status" value="1"/>
</dbReference>
<dbReference type="InterPro" id="IPR000504">
    <property type="entry name" value="RRM_dom"/>
</dbReference>
<keyword evidence="1 2" id="KW-0694">RNA-binding</keyword>
<dbReference type="InterPro" id="IPR035979">
    <property type="entry name" value="RBD_domain_sf"/>
</dbReference>
<evidence type="ECO:0000256" key="2">
    <source>
        <dbReference type="PROSITE-ProRule" id="PRU00176"/>
    </source>
</evidence>
<sequence length="184" mass="18764">MSGEKEPGKLFVGGLSWDTTSDGLESTFSEYGEITDCKVITDRETNRSRGFGFVTFANDGDAANAKKCMDGTDLDGRQVAYQVALKNIFPECDAVRSVWTTPARRVKVAAAVVTGVAAAAAVEGMAVAVDTAVVATAAAADMVAAVVVEGAREEIATAAAVTAVVVTTSTAMAVAAATTVATMT</sequence>
<evidence type="ECO:0000259" key="3">
    <source>
        <dbReference type="PROSITE" id="PS50102"/>
    </source>
</evidence>
<dbReference type="OrthoDB" id="1875751at2759"/>
<keyword evidence="5" id="KW-1185">Reference proteome</keyword>
<dbReference type="Gene3D" id="3.30.70.330">
    <property type="match status" value="1"/>
</dbReference>
<gene>
    <name evidence="4" type="primary">CIRBP</name>
    <name evidence="4" type="ORF">BLAG_LOCUS7225</name>
</gene>
<dbReference type="InterPro" id="IPR052462">
    <property type="entry name" value="SLIRP/GR-RBP-like"/>
</dbReference>
<evidence type="ECO:0000313" key="4">
    <source>
        <dbReference type="EMBL" id="CAH1244631.1"/>
    </source>
</evidence>
<dbReference type="Proteomes" id="UP000838412">
    <property type="component" value="Chromosome 14"/>
</dbReference>
<proteinExistence type="predicted"/>
<dbReference type="SMART" id="SM00360">
    <property type="entry name" value="RRM"/>
    <property type="match status" value="1"/>
</dbReference>
<feature type="domain" description="RRM" evidence="3">
    <location>
        <begin position="8"/>
        <end position="86"/>
    </location>
</feature>
<name>A0A8J9YZI4_BRALA</name>
<protein>
    <submittedName>
        <fullName evidence="4">CIRBP protein</fullName>
    </submittedName>
</protein>
<reference evidence="4" key="1">
    <citation type="submission" date="2022-01" db="EMBL/GenBank/DDBJ databases">
        <authorList>
            <person name="Braso-Vives M."/>
        </authorList>
    </citation>
    <scope>NUCLEOTIDE SEQUENCE</scope>
</reference>
<dbReference type="InterPro" id="IPR048289">
    <property type="entry name" value="RRM2_NsCP33-like"/>
</dbReference>
<dbReference type="PROSITE" id="PS50102">
    <property type="entry name" value="RRM"/>
    <property type="match status" value="1"/>
</dbReference>
<dbReference type="CDD" id="cd21608">
    <property type="entry name" value="RRM2_NsCP33_like"/>
    <property type="match status" value="1"/>
</dbReference>
<dbReference type="PANTHER" id="PTHR48027">
    <property type="entry name" value="HETEROGENEOUS NUCLEAR RIBONUCLEOPROTEIN 87F-RELATED"/>
    <property type="match status" value="1"/>
</dbReference>
<organism evidence="4 5">
    <name type="scientific">Branchiostoma lanceolatum</name>
    <name type="common">Common lancelet</name>
    <name type="synonym">Amphioxus lanceolatum</name>
    <dbReference type="NCBI Taxonomy" id="7740"/>
    <lineage>
        <taxon>Eukaryota</taxon>
        <taxon>Metazoa</taxon>
        <taxon>Chordata</taxon>
        <taxon>Cephalochordata</taxon>
        <taxon>Leptocardii</taxon>
        <taxon>Amphioxiformes</taxon>
        <taxon>Branchiostomatidae</taxon>
        <taxon>Branchiostoma</taxon>
    </lineage>
</organism>
<evidence type="ECO:0000256" key="1">
    <source>
        <dbReference type="ARBA" id="ARBA00022884"/>
    </source>
</evidence>
<accession>A0A8J9YZI4</accession>
<dbReference type="InterPro" id="IPR012677">
    <property type="entry name" value="Nucleotide-bd_a/b_plait_sf"/>
</dbReference>
<dbReference type="Pfam" id="PF00076">
    <property type="entry name" value="RRM_1"/>
    <property type="match status" value="1"/>
</dbReference>
<dbReference type="AlphaFoldDB" id="A0A8J9YZI4"/>
<evidence type="ECO:0000313" key="5">
    <source>
        <dbReference type="Proteomes" id="UP000838412"/>
    </source>
</evidence>